<accession>A0A9P5ZRD7</accession>
<feature type="compositionally biased region" description="Basic residues" evidence="1">
    <location>
        <begin position="75"/>
        <end position="86"/>
    </location>
</feature>
<protein>
    <submittedName>
        <fullName evidence="2">Uncharacterized protein</fullName>
    </submittedName>
</protein>
<feature type="compositionally biased region" description="Polar residues" evidence="1">
    <location>
        <begin position="44"/>
        <end position="59"/>
    </location>
</feature>
<dbReference type="AlphaFoldDB" id="A0A9P5ZRD7"/>
<gene>
    <name evidence="2" type="ORF">BDN71DRAFT_188670</name>
</gene>
<reference evidence="2" key="1">
    <citation type="submission" date="2020-11" db="EMBL/GenBank/DDBJ databases">
        <authorList>
            <consortium name="DOE Joint Genome Institute"/>
            <person name="Ahrendt S."/>
            <person name="Riley R."/>
            <person name="Andreopoulos W."/>
            <person name="Labutti K."/>
            <person name="Pangilinan J."/>
            <person name="Ruiz-Duenas F.J."/>
            <person name="Barrasa J.M."/>
            <person name="Sanchez-Garcia M."/>
            <person name="Camarero S."/>
            <person name="Miyauchi S."/>
            <person name="Serrano A."/>
            <person name="Linde D."/>
            <person name="Babiker R."/>
            <person name="Drula E."/>
            <person name="Ayuso-Fernandez I."/>
            <person name="Pacheco R."/>
            <person name="Padilla G."/>
            <person name="Ferreira P."/>
            <person name="Barriuso J."/>
            <person name="Kellner H."/>
            <person name="Castanera R."/>
            <person name="Alfaro M."/>
            <person name="Ramirez L."/>
            <person name="Pisabarro A.G."/>
            <person name="Kuo A."/>
            <person name="Tritt A."/>
            <person name="Lipzen A."/>
            <person name="He G."/>
            <person name="Yan M."/>
            <person name="Ng V."/>
            <person name="Cullen D."/>
            <person name="Martin F."/>
            <person name="Rosso M.-N."/>
            <person name="Henrissat B."/>
            <person name="Hibbett D."/>
            <person name="Martinez A.T."/>
            <person name="Grigoriev I.V."/>
        </authorList>
    </citation>
    <scope>NUCLEOTIDE SEQUENCE</scope>
    <source>
        <strain evidence="2">ATCC 90797</strain>
    </source>
</reference>
<organism evidence="2 3">
    <name type="scientific">Pleurotus eryngii</name>
    <name type="common">Boletus of the steppes</name>
    <dbReference type="NCBI Taxonomy" id="5323"/>
    <lineage>
        <taxon>Eukaryota</taxon>
        <taxon>Fungi</taxon>
        <taxon>Dikarya</taxon>
        <taxon>Basidiomycota</taxon>
        <taxon>Agaricomycotina</taxon>
        <taxon>Agaricomycetes</taxon>
        <taxon>Agaricomycetidae</taxon>
        <taxon>Agaricales</taxon>
        <taxon>Pleurotineae</taxon>
        <taxon>Pleurotaceae</taxon>
        <taxon>Pleurotus</taxon>
    </lineage>
</organism>
<evidence type="ECO:0000313" key="3">
    <source>
        <dbReference type="Proteomes" id="UP000807025"/>
    </source>
</evidence>
<keyword evidence="3" id="KW-1185">Reference proteome</keyword>
<dbReference type="Pfam" id="PF11951">
    <property type="entry name" value="Fungal_trans_2"/>
    <property type="match status" value="1"/>
</dbReference>
<dbReference type="OrthoDB" id="5419315at2759"/>
<evidence type="ECO:0000313" key="2">
    <source>
        <dbReference type="EMBL" id="KAF9490456.1"/>
    </source>
</evidence>
<dbReference type="EMBL" id="MU154641">
    <property type="protein sequence ID" value="KAF9490456.1"/>
    <property type="molecule type" value="Genomic_DNA"/>
</dbReference>
<name>A0A9P5ZRD7_PLEER</name>
<feature type="region of interest" description="Disordered" evidence="1">
    <location>
        <begin position="44"/>
        <end position="116"/>
    </location>
</feature>
<dbReference type="InterPro" id="IPR021858">
    <property type="entry name" value="Fun_TF"/>
</dbReference>
<sequence length="505" mass="56430">MCVLSASSDFEITGCQLNDVEGSQYFCINTFNNCYVATTPSTNGANQRSELGATPSAQQYGPVIPSASDPTIPRRYPRSQLRRRHGQLTSPGKSCACGRRHPTSNSFRGPERPMQGPNHRLDDPLVKHYLTCVVNIQYLLANKAATATLICVTVQTHATVHEAVRLLAAVHQDKRRSGQSRALETPNRKSHRIYGKFLVDLLYRERATYTKEDAIAALLVVSSVLFDGGTGDWKPWLRVVFNYLDRTFESHGGAGNALKTFAEDDSFIFVVKNAFWFDVIASVTQRQRAHYYGDINKLFHPSCTTTPPPLSMNDSIGCHNDIFWALNRASAFSSSTNPFRCYTSAFADTMKVLDTHAQGCRAPAPPYGQWSSWRFTSHMLCMATIVLLQSLGPDAASSLPIKRTTQEFLQSLRNVPTEERAQRHIVRSSVFSIFICGLFVTQQEDRQLLQHHLRQQSTDSIGNCTAIVKLLKSIWQDHDSVSQNGKWLAPVTWRGPLEDSSLLLV</sequence>
<proteinExistence type="predicted"/>
<comment type="caution">
    <text evidence="2">The sequence shown here is derived from an EMBL/GenBank/DDBJ whole genome shotgun (WGS) entry which is preliminary data.</text>
</comment>
<evidence type="ECO:0000256" key="1">
    <source>
        <dbReference type="SAM" id="MobiDB-lite"/>
    </source>
</evidence>
<dbReference type="Proteomes" id="UP000807025">
    <property type="component" value="Unassembled WGS sequence"/>
</dbReference>